<evidence type="ECO:0000313" key="4">
    <source>
        <dbReference type="EMBL" id="KAJ4245239.1"/>
    </source>
</evidence>
<feature type="region of interest" description="Disordered" evidence="1">
    <location>
        <begin position="219"/>
        <end position="238"/>
    </location>
</feature>
<evidence type="ECO:0000256" key="2">
    <source>
        <dbReference type="SAM" id="SignalP"/>
    </source>
</evidence>
<feature type="domain" description="Apple" evidence="3">
    <location>
        <begin position="135"/>
        <end position="207"/>
    </location>
</feature>
<evidence type="ECO:0000313" key="5">
    <source>
        <dbReference type="Proteomes" id="UP001152049"/>
    </source>
</evidence>
<feature type="signal peptide" evidence="2">
    <location>
        <begin position="1"/>
        <end position="20"/>
    </location>
</feature>
<evidence type="ECO:0000256" key="1">
    <source>
        <dbReference type="SAM" id="MobiDB-lite"/>
    </source>
</evidence>
<gene>
    <name evidence="4" type="ORF">NW762_014109</name>
</gene>
<dbReference type="InterPro" id="IPR003609">
    <property type="entry name" value="Pan_app"/>
</dbReference>
<protein>
    <recommendedName>
        <fullName evidence="3">Apple domain-containing protein</fullName>
    </recommendedName>
</protein>
<dbReference type="OrthoDB" id="5105000at2759"/>
<keyword evidence="2" id="KW-0732">Signal</keyword>
<dbReference type="AlphaFoldDB" id="A0A9W8RKL9"/>
<proteinExistence type="predicted"/>
<dbReference type="EMBL" id="JAOQAZ010000047">
    <property type="protein sequence ID" value="KAJ4245239.1"/>
    <property type="molecule type" value="Genomic_DNA"/>
</dbReference>
<dbReference type="Proteomes" id="UP001152049">
    <property type="component" value="Unassembled WGS sequence"/>
</dbReference>
<accession>A0A9W8RKL9</accession>
<name>A0A9W8RKL9_9HYPO</name>
<feature type="chain" id="PRO_5040723057" description="Apple domain-containing protein" evidence="2">
    <location>
        <begin position="21"/>
        <end position="238"/>
    </location>
</feature>
<reference evidence="4" key="1">
    <citation type="submission" date="2022-09" db="EMBL/GenBank/DDBJ databases">
        <title>Fusarium specimens isolated from Avocado Roots.</title>
        <authorList>
            <person name="Stajich J."/>
            <person name="Roper C."/>
            <person name="Heimlech-Rivalta G."/>
        </authorList>
    </citation>
    <scope>NUCLEOTIDE SEQUENCE</scope>
    <source>
        <strain evidence="4">CF00136</strain>
    </source>
</reference>
<sequence>MPPTFKTLFVAALATSGVHAGPCKPSLGASSLVSFSRTFSSVETRSTTEVLSPAIPTTTTTDILSIATSTESTSDVLSTIETHSTTETRSTTVFESTASTERTTAPATTSSVCIPTCSQGQQAVIKNTFPDPRGCGRQVAPWNLKDSFKITPDKAIPFSECANECASNCHCKSFVWYNTCSQFSGTYAEMDPGDFYLGPAFYDVGTCFKCERAQSTTSAESTTETTMTAEAESTTTDA</sequence>
<evidence type="ECO:0000259" key="3">
    <source>
        <dbReference type="PROSITE" id="PS50948"/>
    </source>
</evidence>
<keyword evidence="5" id="KW-1185">Reference proteome</keyword>
<dbReference type="PROSITE" id="PS50948">
    <property type="entry name" value="PAN"/>
    <property type="match status" value="1"/>
</dbReference>
<comment type="caution">
    <text evidence="4">The sequence shown here is derived from an EMBL/GenBank/DDBJ whole genome shotgun (WGS) entry which is preliminary data.</text>
</comment>
<organism evidence="4 5">
    <name type="scientific">Fusarium torreyae</name>
    <dbReference type="NCBI Taxonomy" id="1237075"/>
    <lineage>
        <taxon>Eukaryota</taxon>
        <taxon>Fungi</taxon>
        <taxon>Dikarya</taxon>
        <taxon>Ascomycota</taxon>
        <taxon>Pezizomycotina</taxon>
        <taxon>Sordariomycetes</taxon>
        <taxon>Hypocreomycetidae</taxon>
        <taxon>Hypocreales</taxon>
        <taxon>Nectriaceae</taxon>
        <taxon>Fusarium</taxon>
    </lineage>
</organism>